<accession>A0A8H5E1D3</accession>
<name>A0A8H5E1D3_9HYPO</name>
<reference evidence="1 2" key="1">
    <citation type="journal article" date="2020" name="BMC Genomics">
        <title>Correction to: Identification and distribution of gene clusters required for synthesis of sphingolipid metabolism inhibitors in diverse species of the filamentous fungus Fusarium.</title>
        <authorList>
            <person name="Kim H.S."/>
            <person name="Lohmar J.M."/>
            <person name="Busman M."/>
            <person name="Brown D.W."/>
            <person name="Naumann T.A."/>
            <person name="Divon H.H."/>
            <person name="Lysoe E."/>
            <person name="Uhlig S."/>
            <person name="Proctor R.H."/>
        </authorList>
    </citation>
    <scope>NUCLEOTIDE SEQUENCE [LARGE SCALE GENOMIC DNA]</scope>
    <source>
        <strain evidence="1 2">NRRL 25214</strain>
    </source>
</reference>
<dbReference type="EMBL" id="JABEVY010000197">
    <property type="protein sequence ID" value="KAF5243021.1"/>
    <property type="molecule type" value="Genomic_DNA"/>
</dbReference>
<protein>
    <submittedName>
        <fullName evidence="1">Uncharacterized protein</fullName>
    </submittedName>
</protein>
<comment type="caution">
    <text evidence="1">The sequence shown here is derived from an EMBL/GenBank/DDBJ whole genome shotgun (WGS) entry which is preliminary data.</text>
</comment>
<dbReference type="AlphaFoldDB" id="A0A8H5E1D3"/>
<gene>
    <name evidence="1" type="ORF">FANTH_8426</name>
</gene>
<sequence length="438" mass="49661">MAPLETLWCDFKNVVPTWDAWPMPYSALPDPFDYASFKLCLERAALPFEKIVDFLGQSTLHLGVCQPQRMAQLLAAGHPVAILDLAAEMDPDLIPELFRSFLSSLYNKEYETCYAAHGPGGQDGCITFWSRVISKLGSPNFTFDDGTTLMHMTTNSKSARALIDLGFEDFTQERGDLLEHIASLHDPSLLQFAVANGGDVHVRNFWGDLTVDALLYDLVACNWKDFPTIWKTLQVLVDKEVSILSPHGHVRNFTAADCTQSLRWELDRSNIWLLAWLEMLENKRTVEKAKEVSLAALREMSLDEAGLHHIHCAICKYDLGPDIDNDRFWDITEEIKIDELNRAMEVLAEKTYPELKMEVMTSEHPKIPEPFLSSWNGIVRKKLDSGHWNFDYDIELGLVKFGIGLYQCGDDQFESWLPLLTQMTDVLLAEEELGAPNS</sequence>
<organism evidence="1 2">
    <name type="scientific">Fusarium anthophilum</name>
    <dbReference type="NCBI Taxonomy" id="48485"/>
    <lineage>
        <taxon>Eukaryota</taxon>
        <taxon>Fungi</taxon>
        <taxon>Dikarya</taxon>
        <taxon>Ascomycota</taxon>
        <taxon>Pezizomycotina</taxon>
        <taxon>Sordariomycetes</taxon>
        <taxon>Hypocreomycetidae</taxon>
        <taxon>Hypocreales</taxon>
        <taxon>Nectriaceae</taxon>
        <taxon>Fusarium</taxon>
        <taxon>Fusarium fujikuroi species complex</taxon>
    </lineage>
</organism>
<dbReference type="Proteomes" id="UP000573603">
    <property type="component" value="Unassembled WGS sequence"/>
</dbReference>
<evidence type="ECO:0000313" key="1">
    <source>
        <dbReference type="EMBL" id="KAF5243021.1"/>
    </source>
</evidence>
<proteinExistence type="predicted"/>
<keyword evidence="2" id="KW-1185">Reference proteome</keyword>
<evidence type="ECO:0000313" key="2">
    <source>
        <dbReference type="Proteomes" id="UP000573603"/>
    </source>
</evidence>